<dbReference type="SUPFAM" id="SSF82689">
    <property type="entry name" value="Mechanosensitive channel protein MscS (YggB), C-terminal domain"/>
    <property type="match status" value="1"/>
</dbReference>
<evidence type="ECO:0000256" key="4">
    <source>
        <dbReference type="ARBA" id="ARBA00022692"/>
    </source>
</evidence>
<dbReference type="SUPFAM" id="SSF82861">
    <property type="entry name" value="Mechanosensitive channel protein MscS (YggB), transmembrane region"/>
    <property type="match status" value="1"/>
</dbReference>
<dbReference type="PANTHER" id="PTHR30221:SF1">
    <property type="entry name" value="SMALL-CONDUCTANCE MECHANOSENSITIVE CHANNEL"/>
    <property type="match status" value="1"/>
</dbReference>
<keyword evidence="12" id="KW-1185">Reference proteome</keyword>
<protein>
    <submittedName>
        <fullName evidence="11">Small conductance mechanosensitive channel</fullName>
    </submittedName>
</protein>
<evidence type="ECO:0000313" key="12">
    <source>
        <dbReference type="Proteomes" id="UP000283387"/>
    </source>
</evidence>
<keyword evidence="3" id="KW-1003">Cell membrane</keyword>
<dbReference type="Pfam" id="PF05552">
    <property type="entry name" value="MS_channel_1st_1"/>
    <property type="match status" value="1"/>
</dbReference>
<evidence type="ECO:0000256" key="7">
    <source>
        <dbReference type="SAM" id="Phobius"/>
    </source>
</evidence>
<dbReference type="InterPro" id="IPR010920">
    <property type="entry name" value="LSM_dom_sf"/>
</dbReference>
<dbReference type="AlphaFoldDB" id="A0A419WAJ2"/>
<reference evidence="11 12" key="1">
    <citation type="submission" date="2018-09" db="EMBL/GenBank/DDBJ databases">
        <title>Genomic Encyclopedia of Archaeal and Bacterial Type Strains, Phase II (KMG-II): from individual species to whole genera.</title>
        <authorList>
            <person name="Goeker M."/>
        </authorList>
    </citation>
    <scope>NUCLEOTIDE SEQUENCE [LARGE SCALE GENOMIC DNA]</scope>
    <source>
        <strain evidence="11 12">DSM 27148</strain>
    </source>
</reference>
<dbReference type="InterPro" id="IPR049142">
    <property type="entry name" value="MS_channel_1st"/>
</dbReference>
<dbReference type="InterPro" id="IPR011066">
    <property type="entry name" value="MscS_channel_C_sf"/>
</dbReference>
<dbReference type="Pfam" id="PF21082">
    <property type="entry name" value="MS_channel_3rd"/>
    <property type="match status" value="1"/>
</dbReference>
<dbReference type="InterPro" id="IPR045275">
    <property type="entry name" value="MscS_archaea/bacteria_type"/>
</dbReference>
<dbReference type="EMBL" id="RAPN01000001">
    <property type="protein sequence ID" value="RKD92422.1"/>
    <property type="molecule type" value="Genomic_DNA"/>
</dbReference>
<dbReference type="OrthoDB" id="9809206at2"/>
<keyword evidence="4 7" id="KW-0812">Transmembrane</keyword>
<evidence type="ECO:0000256" key="5">
    <source>
        <dbReference type="ARBA" id="ARBA00022989"/>
    </source>
</evidence>
<dbReference type="Gene3D" id="1.10.287.1260">
    <property type="match status" value="1"/>
</dbReference>
<dbReference type="RefSeq" id="WP_120273634.1">
    <property type="nucleotide sequence ID" value="NZ_RAPN01000001.1"/>
</dbReference>
<evidence type="ECO:0000256" key="1">
    <source>
        <dbReference type="ARBA" id="ARBA00004651"/>
    </source>
</evidence>
<evidence type="ECO:0000259" key="10">
    <source>
        <dbReference type="Pfam" id="PF21088"/>
    </source>
</evidence>
<name>A0A419WAJ2_9BACT</name>
<dbReference type="PANTHER" id="PTHR30221">
    <property type="entry name" value="SMALL-CONDUCTANCE MECHANOSENSITIVE CHANNEL"/>
    <property type="match status" value="1"/>
</dbReference>
<evidence type="ECO:0000313" key="11">
    <source>
        <dbReference type="EMBL" id="RKD92422.1"/>
    </source>
</evidence>
<feature type="domain" description="Mechanosensitive ion channel MscS C-terminal" evidence="9">
    <location>
        <begin position="177"/>
        <end position="257"/>
    </location>
</feature>
<feature type="transmembrane region" description="Helical" evidence="7">
    <location>
        <begin position="88"/>
        <end position="118"/>
    </location>
</feature>
<keyword evidence="6 7" id="KW-0472">Membrane</keyword>
<dbReference type="InterPro" id="IPR008910">
    <property type="entry name" value="MSC_TM_helix"/>
</dbReference>
<evidence type="ECO:0000259" key="8">
    <source>
        <dbReference type="Pfam" id="PF00924"/>
    </source>
</evidence>
<comment type="caution">
    <text evidence="11">The sequence shown here is derived from an EMBL/GenBank/DDBJ whole genome shotgun (WGS) entry which is preliminary data.</text>
</comment>
<dbReference type="GO" id="GO:0008381">
    <property type="term" value="F:mechanosensitive monoatomic ion channel activity"/>
    <property type="evidence" value="ECO:0007669"/>
    <property type="project" value="InterPro"/>
</dbReference>
<gene>
    <name evidence="11" type="ORF">BC643_2794</name>
</gene>
<comment type="subcellular location">
    <subcellularLocation>
        <location evidence="1">Cell membrane</location>
        <topology evidence="1">Multi-pass membrane protein</topology>
    </subcellularLocation>
</comment>
<dbReference type="Proteomes" id="UP000283387">
    <property type="component" value="Unassembled WGS sequence"/>
</dbReference>
<sequence length="271" mass="29395">MENYQNLIDKALEIVLVYGPKIVLAILVLIIGLWIINRFTKVIRKVMTARNVNISLIGFVASLANLGLKALLLISVAGMIGIQTTSFIAVLGAAGLAIGLALQGTLANFAGGVMILIFKPYQVGDLIQAQGHLGVVKEIHIFVTTLLSPENKTIIIPNGAISNGDITNFVTEGKIRVDMTFGISYESNIKQAKEILMKVMTSHPLVMKEPTPFVGVKELADSSVNLAVRPYTEPGNYWAVYFDVYEQGKIALDEGGVTIPFPQVDVHMKQS</sequence>
<dbReference type="SUPFAM" id="SSF50182">
    <property type="entry name" value="Sm-like ribonucleoproteins"/>
    <property type="match status" value="1"/>
</dbReference>
<dbReference type="Pfam" id="PF21088">
    <property type="entry name" value="MS_channel_1st"/>
    <property type="match status" value="1"/>
</dbReference>
<evidence type="ECO:0000259" key="9">
    <source>
        <dbReference type="Pfam" id="PF21082"/>
    </source>
</evidence>
<dbReference type="Gene3D" id="3.30.70.100">
    <property type="match status" value="1"/>
</dbReference>
<dbReference type="GO" id="GO:0005886">
    <property type="term" value="C:plasma membrane"/>
    <property type="evidence" value="ECO:0007669"/>
    <property type="project" value="UniProtKB-SubCell"/>
</dbReference>
<dbReference type="InterPro" id="IPR006685">
    <property type="entry name" value="MscS_channel_2nd"/>
</dbReference>
<evidence type="ECO:0000256" key="3">
    <source>
        <dbReference type="ARBA" id="ARBA00022475"/>
    </source>
</evidence>
<feature type="transmembrane region" description="Helical" evidence="7">
    <location>
        <begin position="15"/>
        <end position="36"/>
    </location>
</feature>
<organism evidence="11 12">
    <name type="scientific">Mangrovibacterium diazotrophicum</name>
    <dbReference type="NCBI Taxonomy" id="1261403"/>
    <lineage>
        <taxon>Bacteria</taxon>
        <taxon>Pseudomonadati</taxon>
        <taxon>Bacteroidota</taxon>
        <taxon>Bacteroidia</taxon>
        <taxon>Marinilabiliales</taxon>
        <taxon>Prolixibacteraceae</taxon>
        <taxon>Mangrovibacterium</taxon>
    </lineage>
</organism>
<accession>A0A419WAJ2</accession>
<evidence type="ECO:0000256" key="6">
    <source>
        <dbReference type="ARBA" id="ARBA00023136"/>
    </source>
</evidence>
<dbReference type="Gene3D" id="2.30.30.60">
    <property type="match status" value="1"/>
</dbReference>
<feature type="domain" description="Mechanosensitive ion channel MscS" evidence="8">
    <location>
        <begin position="105"/>
        <end position="169"/>
    </location>
</feature>
<proteinExistence type="inferred from homology"/>
<evidence type="ECO:0000256" key="2">
    <source>
        <dbReference type="ARBA" id="ARBA00008017"/>
    </source>
</evidence>
<dbReference type="InterPro" id="IPR011014">
    <property type="entry name" value="MscS_channel_TM-2"/>
</dbReference>
<keyword evidence="5 7" id="KW-1133">Transmembrane helix</keyword>
<dbReference type="InterPro" id="IPR049278">
    <property type="entry name" value="MS_channel_C"/>
</dbReference>
<feature type="transmembrane region" description="Helical" evidence="7">
    <location>
        <begin position="56"/>
        <end position="82"/>
    </location>
</feature>
<dbReference type="InterPro" id="IPR023408">
    <property type="entry name" value="MscS_beta-dom_sf"/>
</dbReference>
<feature type="domain" description="Mechanosensitive ion channel transmembrane helices 2/3" evidence="10">
    <location>
        <begin position="67"/>
        <end position="103"/>
    </location>
</feature>
<dbReference type="Pfam" id="PF00924">
    <property type="entry name" value="MS_channel_2nd"/>
    <property type="match status" value="1"/>
</dbReference>
<comment type="similarity">
    <text evidence="2">Belongs to the MscS (TC 1.A.23) family.</text>
</comment>